<dbReference type="EMBL" id="CAAALY010244685">
    <property type="protein sequence ID" value="VEL32798.1"/>
    <property type="molecule type" value="Genomic_DNA"/>
</dbReference>
<protein>
    <submittedName>
        <fullName evidence="2">Uncharacterized protein</fullName>
    </submittedName>
</protein>
<proteinExistence type="predicted"/>
<dbReference type="AlphaFoldDB" id="A0A3S5AV35"/>
<evidence type="ECO:0000313" key="3">
    <source>
        <dbReference type="Proteomes" id="UP000784294"/>
    </source>
</evidence>
<comment type="caution">
    <text evidence="2">The sequence shown here is derived from an EMBL/GenBank/DDBJ whole genome shotgun (WGS) entry which is preliminary data.</text>
</comment>
<organism evidence="2 3">
    <name type="scientific">Protopolystoma xenopodis</name>
    <dbReference type="NCBI Taxonomy" id="117903"/>
    <lineage>
        <taxon>Eukaryota</taxon>
        <taxon>Metazoa</taxon>
        <taxon>Spiralia</taxon>
        <taxon>Lophotrochozoa</taxon>
        <taxon>Platyhelminthes</taxon>
        <taxon>Monogenea</taxon>
        <taxon>Polyopisthocotylea</taxon>
        <taxon>Polystomatidea</taxon>
        <taxon>Polystomatidae</taxon>
        <taxon>Protopolystoma</taxon>
    </lineage>
</organism>
<dbReference type="Proteomes" id="UP000784294">
    <property type="component" value="Unassembled WGS sequence"/>
</dbReference>
<feature type="region of interest" description="Disordered" evidence="1">
    <location>
        <begin position="43"/>
        <end position="100"/>
    </location>
</feature>
<reference evidence="2" key="1">
    <citation type="submission" date="2018-11" db="EMBL/GenBank/DDBJ databases">
        <authorList>
            <consortium name="Pathogen Informatics"/>
        </authorList>
    </citation>
    <scope>NUCLEOTIDE SEQUENCE</scope>
</reference>
<keyword evidence="3" id="KW-1185">Reference proteome</keyword>
<gene>
    <name evidence="2" type="ORF">PXEA_LOCUS26238</name>
</gene>
<name>A0A3S5AV35_9PLAT</name>
<sequence>MRICSSVGQPASSVANLAWLTAPSPSHAFPFRLDQSTGLASVQIPTPQARPSPAHTPGAPSTRQPDTQTAHELSHSPPFRAIRTDSIPSSPSRHLHPPLSQAPLVSSRWPEMGVPDEPDSQLCGNTCGANDITGLLGNPYFALLTASCPAVCLYSVLPVATSLNLSPSNWEDGNYGDLGVFRPATPPPPSLQLGQLMIHRLV</sequence>
<evidence type="ECO:0000313" key="2">
    <source>
        <dbReference type="EMBL" id="VEL32798.1"/>
    </source>
</evidence>
<accession>A0A3S5AV35</accession>
<evidence type="ECO:0000256" key="1">
    <source>
        <dbReference type="SAM" id="MobiDB-lite"/>
    </source>
</evidence>
<feature type="compositionally biased region" description="Polar residues" evidence="1">
    <location>
        <begin position="59"/>
        <end position="71"/>
    </location>
</feature>